<gene>
    <name evidence="7" type="ORF">C6P40_000691</name>
</gene>
<dbReference type="PROSITE" id="PS51194">
    <property type="entry name" value="HELICASE_CTER"/>
    <property type="match status" value="1"/>
</dbReference>
<evidence type="ECO:0000259" key="6">
    <source>
        <dbReference type="PROSITE" id="PS51194"/>
    </source>
</evidence>
<dbReference type="PROSITE" id="PS51192">
    <property type="entry name" value="HELICASE_ATP_BIND_1"/>
    <property type="match status" value="1"/>
</dbReference>
<dbReference type="SMART" id="SM00487">
    <property type="entry name" value="DEXDc"/>
    <property type="match status" value="1"/>
</dbReference>
<evidence type="ECO:0000256" key="2">
    <source>
        <dbReference type="ARBA" id="ARBA00022801"/>
    </source>
</evidence>
<dbReference type="EMBL" id="PUHW01000132">
    <property type="protein sequence ID" value="KAG0688678.1"/>
    <property type="molecule type" value="Genomic_DNA"/>
</dbReference>
<dbReference type="InterPro" id="IPR014001">
    <property type="entry name" value="Helicase_ATP-bd"/>
</dbReference>
<evidence type="ECO:0000313" key="8">
    <source>
        <dbReference type="Proteomes" id="UP000697127"/>
    </source>
</evidence>
<dbReference type="GO" id="GO:0016787">
    <property type="term" value="F:hydrolase activity"/>
    <property type="evidence" value="ECO:0007669"/>
    <property type="project" value="UniProtKB-KW"/>
</dbReference>
<keyword evidence="3" id="KW-0067">ATP-binding</keyword>
<reference evidence="7" key="1">
    <citation type="submission" date="2020-11" db="EMBL/GenBank/DDBJ databases">
        <title>Kefir isolates.</title>
        <authorList>
            <person name="Marcisauskas S."/>
            <person name="Kim Y."/>
            <person name="Blasche S."/>
        </authorList>
    </citation>
    <scope>NUCLEOTIDE SEQUENCE</scope>
    <source>
        <strain evidence="7">Olga-1</strain>
    </source>
</reference>
<accession>A0A9P6WMD1</accession>
<dbReference type="SMART" id="SM00490">
    <property type="entry name" value="HELICc"/>
    <property type="match status" value="1"/>
</dbReference>
<feature type="domain" description="Helicase ATP-binding" evidence="5">
    <location>
        <begin position="159"/>
        <end position="329"/>
    </location>
</feature>
<dbReference type="InterPro" id="IPR027417">
    <property type="entry name" value="P-loop_NTPase"/>
</dbReference>
<dbReference type="GO" id="GO:0005634">
    <property type="term" value="C:nucleus"/>
    <property type="evidence" value="ECO:0007669"/>
    <property type="project" value="TreeGrafter"/>
</dbReference>
<dbReference type="InterPro" id="IPR038718">
    <property type="entry name" value="SNF2-like_sf"/>
</dbReference>
<dbReference type="InterPro" id="IPR001650">
    <property type="entry name" value="Helicase_C-like"/>
</dbReference>
<dbReference type="GO" id="GO:0005524">
    <property type="term" value="F:ATP binding"/>
    <property type="evidence" value="ECO:0007669"/>
    <property type="project" value="UniProtKB-KW"/>
</dbReference>
<keyword evidence="1" id="KW-0547">Nucleotide-binding</keyword>
<dbReference type="InterPro" id="IPR049730">
    <property type="entry name" value="SNF2/RAD54-like_C"/>
</dbReference>
<proteinExistence type="predicted"/>
<evidence type="ECO:0000313" key="7">
    <source>
        <dbReference type="EMBL" id="KAG0688678.1"/>
    </source>
</evidence>
<protein>
    <submittedName>
        <fullName evidence="7">Uncharacterized protein</fullName>
    </submittedName>
</protein>
<dbReference type="PANTHER" id="PTHR45626">
    <property type="entry name" value="TRANSCRIPTION TERMINATION FACTOR 2-RELATED"/>
    <property type="match status" value="1"/>
</dbReference>
<dbReference type="InterPro" id="IPR000330">
    <property type="entry name" value="SNF2_N"/>
</dbReference>
<organism evidence="7 8">
    <name type="scientific">Pichia californica</name>
    <dbReference type="NCBI Taxonomy" id="460514"/>
    <lineage>
        <taxon>Eukaryota</taxon>
        <taxon>Fungi</taxon>
        <taxon>Dikarya</taxon>
        <taxon>Ascomycota</taxon>
        <taxon>Saccharomycotina</taxon>
        <taxon>Pichiomycetes</taxon>
        <taxon>Pichiales</taxon>
        <taxon>Pichiaceae</taxon>
        <taxon>Pichia</taxon>
    </lineage>
</organism>
<dbReference type="Pfam" id="PF00176">
    <property type="entry name" value="SNF2-rel_dom"/>
    <property type="match status" value="1"/>
</dbReference>
<evidence type="ECO:0000256" key="1">
    <source>
        <dbReference type="ARBA" id="ARBA00022741"/>
    </source>
</evidence>
<evidence type="ECO:0000256" key="3">
    <source>
        <dbReference type="ARBA" id="ARBA00022840"/>
    </source>
</evidence>
<dbReference type="CDD" id="cd18008">
    <property type="entry name" value="DEXDc_SHPRH-like"/>
    <property type="match status" value="1"/>
</dbReference>
<dbReference type="GO" id="GO:0008094">
    <property type="term" value="F:ATP-dependent activity, acting on DNA"/>
    <property type="evidence" value="ECO:0007669"/>
    <property type="project" value="TreeGrafter"/>
</dbReference>
<evidence type="ECO:0000259" key="5">
    <source>
        <dbReference type="PROSITE" id="PS51192"/>
    </source>
</evidence>
<name>A0A9P6WMD1_9ASCO</name>
<comment type="caution">
    <text evidence="7">The sequence shown here is derived from an EMBL/GenBank/DDBJ whole genome shotgun (WGS) entry which is preliminary data.</text>
</comment>
<dbReference type="Pfam" id="PF00271">
    <property type="entry name" value="Helicase_C"/>
    <property type="match status" value="1"/>
</dbReference>
<feature type="domain" description="Helicase C-terminal" evidence="6">
    <location>
        <begin position="557"/>
        <end position="713"/>
    </location>
</feature>
<dbReference type="InterPro" id="IPR050628">
    <property type="entry name" value="SNF2_RAD54_helicase_TF"/>
</dbReference>
<keyword evidence="8" id="KW-1185">Reference proteome</keyword>
<sequence>MPLQFTTSDNFLNPISVKSKQWGNKKVDIQNIKMQQGPFSKYSTNHIIEPPTNALDILPSENDLTQSIYKQTIKTDSIQSDEVDNLRTRDLILDLLKPKDYPKELVNPNDKIVPGLNTELYDHQVFGLRFLKKRESVKRISREYINEVYGPQHDNNNDKDKTLFNLGGILADDMGLGKTVQILSLILQNQNKKKTKTLKDKTTLIVCPASLICQWCSEIEKKTPSLTVLSFHGTKRPTETSIIFKYDVIVTSYQTLSSEFAKSYSPLFDKEYPFRRVVLDEAHIIKNQDTKAHESCCNIIAIRRWCLTGTPIQNKIDELYSLFKFLSVNQYEDNQIWRIKISNLLSSKNPNDSPKALKRLHNLLDKYMLRRTKEVIIENNVLTVRKIIHTEILDFTPFERTIYDKLKEKIINSILGSNIINNDGDNDDDDNDDDDNDEDNNNNDRVLNNNTNIKLDYMSGLTYLLRLRQVCCHWELLFNFSQKSDDDLLTVEISEALNLKKNKESNEELKKKIDEELFDEELHEILDSMKNMHIDKTKIKIKNESISRINESLHAIKIQRILNILKNDNPIKPRKTIIFSEFTSMLKILEKNLIDNKIRFVRYDGSMDKQAKDEVLNSLDENPLIHVLLCSLKCGAYGLNITSCSRVILYEPFWNPAIGSQAIDRAYRIGQLNDVDVHELYIADSIEMRIKELQDKKRNLMMAVVDKDVKSAVKLIGNGLNKSELFTLLGIDIKYIKG</sequence>
<dbReference type="GO" id="GO:0006281">
    <property type="term" value="P:DNA repair"/>
    <property type="evidence" value="ECO:0007669"/>
    <property type="project" value="TreeGrafter"/>
</dbReference>
<dbReference type="Gene3D" id="3.40.50.10810">
    <property type="entry name" value="Tandem AAA-ATPase domain"/>
    <property type="match status" value="1"/>
</dbReference>
<feature type="compositionally biased region" description="Acidic residues" evidence="4">
    <location>
        <begin position="424"/>
        <end position="441"/>
    </location>
</feature>
<keyword evidence="2" id="KW-0378">Hydrolase</keyword>
<dbReference type="PANTHER" id="PTHR45626:SF14">
    <property type="entry name" value="ATP-DEPENDENT DNA HELICASE (EUROFUNG)"/>
    <property type="match status" value="1"/>
</dbReference>
<dbReference type="Gene3D" id="3.40.50.300">
    <property type="entry name" value="P-loop containing nucleotide triphosphate hydrolases"/>
    <property type="match status" value="1"/>
</dbReference>
<dbReference type="CDD" id="cd18793">
    <property type="entry name" value="SF2_C_SNF"/>
    <property type="match status" value="1"/>
</dbReference>
<feature type="region of interest" description="Disordered" evidence="4">
    <location>
        <begin position="422"/>
        <end position="448"/>
    </location>
</feature>
<dbReference type="AlphaFoldDB" id="A0A9P6WMD1"/>
<dbReference type="SUPFAM" id="SSF52540">
    <property type="entry name" value="P-loop containing nucleoside triphosphate hydrolases"/>
    <property type="match status" value="2"/>
</dbReference>
<evidence type="ECO:0000256" key="4">
    <source>
        <dbReference type="SAM" id="MobiDB-lite"/>
    </source>
</evidence>
<dbReference type="Proteomes" id="UP000697127">
    <property type="component" value="Unassembled WGS sequence"/>
</dbReference>